<protein>
    <recommendedName>
        <fullName evidence="2">RNA 2',3'-cyclic phosphodiesterase</fullName>
        <shortName evidence="2">RNA 2',3'-CPDase</shortName>
        <ecNumber evidence="2">3.1.4.58</ecNumber>
    </recommendedName>
</protein>
<dbReference type="RefSeq" id="WP_305024391.1">
    <property type="nucleotide sequence ID" value="NZ_JAUQTB010000006.1"/>
</dbReference>
<dbReference type="Proteomes" id="UP001240171">
    <property type="component" value="Unassembled WGS sequence"/>
</dbReference>
<keyword evidence="1 2" id="KW-0378">Hydrolase</keyword>
<feature type="active site" description="Proton acceptor" evidence="2">
    <location>
        <position position="139"/>
    </location>
</feature>
<dbReference type="EMBL" id="JAUQTB010000006">
    <property type="protein sequence ID" value="MDO7907184.1"/>
    <property type="molecule type" value="Genomic_DNA"/>
</dbReference>
<dbReference type="InterPro" id="IPR009097">
    <property type="entry name" value="Cyclic_Pdiesterase"/>
</dbReference>
<reference evidence="4 5" key="1">
    <citation type="submission" date="2023-07" db="EMBL/GenBank/DDBJ databases">
        <title>Paenibacillus sp. JX-17 nov. isolated from soil.</title>
        <authorList>
            <person name="Wan Y."/>
            <person name="Liu B."/>
        </authorList>
    </citation>
    <scope>NUCLEOTIDE SEQUENCE [LARGE SCALE GENOMIC DNA]</scope>
    <source>
        <strain evidence="4 5">JX-17</strain>
    </source>
</reference>
<dbReference type="EC" id="3.1.4.58" evidence="2"/>
<feature type="domain" description="Phosphoesterase HXTX" evidence="3">
    <location>
        <begin position="111"/>
        <end position="185"/>
    </location>
</feature>
<feature type="active site" description="Proton donor" evidence="2">
    <location>
        <position position="52"/>
    </location>
</feature>
<comment type="similarity">
    <text evidence="2">Belongs to the 2H phosphoesterase superfamily. ThpR family.</text>
</comment>
<dbReference type="HAMAP" id="MF_01940">
    <property type="entry name" value="RNA_CPDase"/>
    <property type="match status" value="1"/>
</dbReference>
<dbReference type="PANTHER" id="PTHR35561:SF1">
    <property type="entry name" value="RNA 2',3'-CYCLIC PHOSPHODIESTERASE"/>
    <property type="match status" value="1"/>
</dbReference>
<evidence type="ECO:0000256" key="2">
    <source>
        <dbReference type="HAMAP-Rule" id="MF_01940"/>
    </source>
</evidence>
<dbReference type="Pfam" id="PF02834">
    <property type="entry name" value="LigT_PEase"/>
    <property type="match status" value="2"/>
</dbReference>
<feature type="short sequence motif" description="HXTX 2" evidence="2">
    <location>
        <begin position="139"/>
        <end position="142"/>
    </location>
</feature>
<evidence type="ECO:0000259" key="3">
    <source>
        <dbReference type="Pfam" id="PF02834"/>
    </source>
</evidence>
<dbReference type="NCBIfam" id="TIGR02258">
    <property type="entry name" value="2_5_ligase"/>
    <property type="match status" value="1"/>
</dbReference>
<feature type="domain" description="Phosphoesterase HXTX" evidence="3">
    <location>
        <begin position="20"/>
        <end position="103"/>
    </location>
</feature>
<evidence type="ECO:0000313" key="5">
    <source>
        <dbReference type="Proteomes" id="UP001240171"/>
    </source>
</evidence>
<dbReference type="Gene3D" id="3.90.1140.10">
    <property type="entry name" value="Cyclic phosphodiesterase"/>
    <property type="match status" value="1"/>
</dbReference>
<dbReference type="InterPro" id="IPR004175">
    <property type="entry name" value="RNA_CPDase"/>
</dbReference>
<comment type="function">
    <text evidence="2">Hydrolyzes RNA 2',3'-cyclic phosphodiester to an RNA 2'-phosphomonoester.</text>
</comment>
<feature type="short sequence motif" description="HXTX 1" evidence="2">
    <location>
        <begin position="52"/>
        <end position="55"/>
    </location>
</feature>
<gene>
    <name evidence="4" type="primary">thpR</name>
    <name evidence="4" type="ORF">Q5741_12265</name>
</gene>
<evidence type="ECO:0000313" key="4">
    <source>
        <dbReference type="EMBL" id="MDO7907184.1"/>
    </source>
</evidence>
<accession>A0ABT9CD47</accession>
<comment type="caution">
    <text evidence="4">The sequence shown here is derived from an EMBL/GenBank/DDBJ whole genome shotgun (WGS) entry which is preliminary data.</text>
</comment>
<proteinExistence type="inferred from homology"/>
<organism evidence="4 5">
    <name type="scientific">Paenibacillus lacisoli</name>
    <dbReference type="NCBI Taxonomy" id="3064525"/>
    <lineage>
        <taxon>Bacteria</taxon>
        <taxon>Bacillati</taxon>
        <taxon>Bacillota</taxon>
        <taxon>Bacilli</taxon>
        <taxon>Bacillales</taxon>
        <taxon>Paenibacillaceae</taxon>
        <taxon>Paenibacillus</taxon>
    </lineage>
</organism>
<comment type="catalytic activity">
    <reaction evidence="2">
        <text>a 3'-end 2',3'-cyclophospho-ribonucleotide-RNA + H2O = a 3'-end 2'-phospho-ribonucleotide-RNA + H(+)</text>
        <dbReference type="Rhea" id="RHEA:11828"/>
        <dbReference type="Rhea" id="RHEA-COMP:10464"/>
        <dbReference type="Rhea" id="RHEA-COMP:17353"/>
        <dbReference type="ChEBI" id="CHEBI:15377"/>
        <dbReference type="ChEBI" id="CHEBI:15378"/>
        <dbReference type="ChEBI" id="CHEBI:83064"/>
        <dbReference type="ChEBI" id="CHEBI:173113"/>
        <dbReference type="EC" id="3.1.4.58"/>
    </reaction>
</comment>
<keyword evidence="5" id="KW-1185">Reference proteome</keyword>
<name>A0ABT9CD47_9BACL</name>
<sequence>MTQEYQSMRIDQERLFTAIRLPSAWKQELYTWTMTHRPSLNFAKWVDPEDYHITLQFLGDVPLERIPLLVEKLQEAAKERDSFVLHLGETGFFGRKEFPRILWRGIKGEIQPLTVLYEDIVSLTSDLGYQPEDRPYRPHITLARKYKSDQPVSPDFGAGEVSLTEEWEVGEFVLFATRMGKQPMYQVIEAFPFHR</sequence>
<dbReference type="SUPFAM" id="SSF55144">
    <property type="entry name" value="LigT-like"/>
    <property type="match status" value="1"/>
</dbReference>
<dbReference type="InterPro" id="IPR014051">
    <property type="entry name" value="Phosphoesterase_HXTX"/>
</dbReference>
<dbReference type="PANTHER" id="PTHR35561">
    <property type="entry name" value="RNA 2',3'-CYCLIC PHOSPHODIESTERASE"/>
    <property type="match status" value="1"/>
</dbReference>
<evidence type="ECO:0000256" key="1">
    <source>
        <dbReference type="ARBA" id="ARBA00022801"/>
    </source>
</evidence>